<comment type="caution">
    <text evidence="1">The sequence shown here is derived from an EMBL/GenBank/DDBJ whole genome shotgun (WGS) entry which is preliminary data.</text>
</comment>
<evidence type="ECO:0000313" key="2">
    <source>
        <dbReference type="Proteomes" id="UP000782880"/>
    </source>
</evidence>
<gene>
    <name evidence="1" type="ORF">K8V20_13445</name>
</gene>
<dbReference type="AlphaFoldDB" id="A0A921IPN5"/>
<name>A0A921IPN5_9FIRM</name>
<reference evidence="1" key="1">
    <citation type="journal article" date="2021" name="PeerJ">
        <title>Extensive microbial diversity within the chicken gut microbiome revealed by metagenomics and culture.</title>
        <authorList>
            <person name="Gilroy R."/>
            <person name="Ravi A."/>
            <person name="Getino M."/>
            <person name="Pursley I."/>
            <person name="Horton D.L."/>
            <person name="Alikhan N.F."/>
            <person name="Baker D."/>
            <person name="Gharbi K."/>
            <person name="Hall N."/>
            <person name="Watson M."/>
            <person name="Adriaenssens E.M."/>
            <person name="Foster-Nyarko E."/>
            <person name="Jarju S."/>
            <person name="Secka A."/>
            <person name="Antonio M."/>
            <person name="Oren A."/>
            <person name="Chaudhuri R.R."/>
            <person name="La Ragione R."/>
            <person name="Hildebrand F."/>
            <person name="Pallen M.J."/>
        </authorList>
    </citation>
    <scope>NUCLEOTIDE SEQUENCE</scope>
    <source>
        <strain evidence="1">ChiBcec21-2208</strain>
    </source>
</reference>
<protein>
    <submittedName>
        <fullName evidence="1">Uncharacterized protein</fullName>
    </submittedName>
</protein>
<feature type="non-terminal residue" evidence="1">
    <location>
        <position position="1"/>
    </location>
</feature>
<accession>A0A921IPN5</accession>
<reference evidence="1" key="2">
    <citation type="submission" date="2021-09" db="EMBL/GenBank/DDBJ databases">
        <authorList>
            <person name="Gilroy R."/>
        </authorList>
    </citation>
    <scope>NUCLEOTIDE SEQUENCE</scope>
    <source>
        <strain evidence="1">ChiBcec21-2208</strain>
    </source>
</reference>
<dbReference type="Proteomes" id="UP000782880">
    <property type="component" value="Unassembled WGS sequence"/>
</dbReference>
<proteinExistence type="predicted"/>
<sequence length="117" mass="13566">VEKRAEVCWRLLQFLEHRCRKNRNLDVAVQHSIWYDYEKIEKDADRMKCLLAGRSCTYGSKDGKFLFDDGIFCFRPKYAKRQLYRVSDSEVLALCWKLGLTDDAADGSPLATGRHSA</sequence>
<organism evidence="1 2">
    <name type="scientific">Subdoligranulum variabile</name>
    <dbReference type="NCBI Taxonomy" id="214851"/>
    <lineage>
        <taxon>Bacteria</taxon>
        <taxon>Bacillati</taxon>
        <taxon>Bacillota</taxon>
        <taxon>Clostridia</taxon>
        <taxon>Eubacteriales</taxon>
        <taxon>Oscillospiraceae</taxon>
        <taxon>Subdoligranulum</taxon>
    </lineage>
</organism>
<evidence type="ECO:0000313" key="1">
    <source>
        <dbReference type="EMBL" id="HJG29633.1"/>
    </source>
</evidence>
<dbReference type="EMBL" id="DYVE01000341">
    <property type="protein sequence ID" value="HJG29633.1"/>
    <property type="molecule type" value="Genomic_DNA"/>
</dbReference>